<protein>
    <recommendedName>
        <fullName evidence="2">Heterokaryon incompatibility domain-containing protein</fullName>
    </recommendedName>
</protein>
<dbReference type="Proteomes" id="UP000481858">
    <property type="component" value="Unassembled WGS sequence"/>
</dbReference>
<gene>
    <name evidence="3" type="ORF">GQX73_g9214</name>
</gene>
<dbReference type="PROSITE" id="PS50088">
    <property type="entry name" value="ANK_REPEAT"/>
    <property type="match status" value="2"/>
</dbReference>
<evidence type="ECO:0000313" key="4">
    <source>
        <dbReference type="Proteomes" id="UP000481858"/>
    </source>
</evidence>
<feature type="repeat" description="ANK" evidence="1">
    <location>
        <begin position="632"/>
        <end position="664"/>
    </location>
</feature>
<dbReference type="OrthoDB" id="194358at2759"/>
<keyword evidence="4" id="KW-1185">Reference proteome</keyword>
<dbReference type="PROSITE" id="PS50297">
    <property type="entry name" value="ANK_REP_REGION"/>
    <property type="match status" value="2"/>
</dbReference>
<dbReference type="Pfam" id="PF12796">
    <property type="entry name" value="Ank_2"/>
    <property type="match status" value="1"/>
</dbReference>
<dbReference type="InParanoid" id="A0A7C8MLQ9"/>
<dbReference type="PANTHER" id="PTHR24148">
    <property type="entry name" value="ANKYRIN REPEAT DOMAIN-CONTAINING PROTEIN 39 HOMOLOG-RELATED"/>
    <property type="match status" value="1"/>
</dbReference>
<dbReference type="InterPro" id="IPR010730">
    <property type="entry name" value="HET"/>
</dbReference>
<organism evidence="3 4">
    <name type="scientific">Xylaria multiplex</name>
    <dbReference type="NCBI Taxonomy" id="323545"/>
    <lineage>
        <taxon>Eukaryota</taxon>
        <taxon>Fungi</taxon>
        <taxon>Dikarya</taxon>
        <taxon>Ascomycota</taxon>
        <taxon>Pezizomycotina</taxon>
        <taxon>Sordariomycetes</taxon>
        <taxon>Xylariomycetidae</taxon>
        <taxon>Xylariales</taxon>
        <taxon>Xylariaceae</taxon>
        <taxon>Xylaria</taxon>
    </lineage>
</organism>
<dbReference type="EMBL" id="WUBL01000154">
    <property type="protein sequence ID" value="KAF2964371.1"/>
    <property type="molecule type" value="Genomic_DNA"/>
</dbReference>
<sequence>MSLFTYTPLDLEHSAFRLVRLQKGITDEIECELVTTTLDENVIPYEAVSYTWGSREKPYSIKIQGGTMNITYNLSCLLRHLRQPESDRYLWIDAISINQDDFAERAHQVQQMKTIYHNADRVLFCLGWESTTSTNMLMTSLLDMQSMTRGFHWHSDDVQWRNAWKDVQLRLRHRHGDRCEEQQREGLEQILNQPWFRRIWILQEVASARKALVCYRTDFVPSHIFVMGIHLIGVSLSEHAKAVVGLMPGPEGLSRTNYRTDLYSILTRFSKAEASDQRDRIFALLGLCTDQHNLRPDYICPINHLLADLDCHLFGELSDPNNDGSRTREPFNIAPMYENIEQYLSTLHIRHETMGKDISYVFSRLIMGGKYETAISILEGQNNQINLSSETILFITRINEERRIMDFLVRQGGKITVDAKELLPKMTTDGYWFQSLFKTLLHLEEGTVRILAKIVDLRQLLLFIPQEDIEVAIKMVVGDGLKEKTFIKELRLALFLSPRHTHRRMTVETFLRKGAAWDAEPVSLLLAAVKAGATDAVKLLIPRVRSGCTRPKETTNWFNWDFIDRLLVGGDVNAYGIKISPFVRLLLDAGIDADICDCHKQTLLHYAAKGGYSSVVRMLLAGGANPNAYDDFEKTPLHYAARIGNVLAVRLLLNGGANVNARDNCEDTPLHDVGIIPSAWRLSKEHLSVYNILLEAGADPNSMNSRGKTPFNLARRASVPFPEAIL</sequence>
<accession>A0A7C8MLQ9</accession>
<dbReference type="AlphaFoldDB" id="A0A7C8MLQ9"/>
<evidence type="ECO:0000256" key="1">
    <source>
        <dbReference type="PROSITE-ProRule" id="PRU00023"/>
    </source>
</evidence>
<dbReference type="InterPro" id="IPR052895">
    <property type="entry name" value="HetReg/Transcr_Mod"/>
</dbReference>
<proteinExistence type="predicted"/>
<dbReference type="SUPFAM" id="SSF48403">
    <property type="entry name" value="Ankyrin repeat"/>
    <property type="match status" value="1"/>
</dbReference>
<feature type="domain" description="Heterokaryon incompatibility" evidence="2">
    <location>
        <begin position="45"/>
        <end position="204"/>
    </location>
</feature>
<comment type="caution">
    <text evidence="3">The sequence shown here is derived from an EMBL/GenBank/DDBJ whole genome shotgun (WGS) entry which is preliminary data.</text>
</comment>
<keyword evidence="1" id="KW-0040">ANK repeat</keyword>
<dbReference type="SMART" id="SM00248">
    <property type="entry name" value="ANK"/>
    <property type="match status" value="3"/>
</dbReference>
<dbReference type="InterPro" id="IPR002110">
    <property type="entry name" value="Ankyrin_rpt"/>
</dbReference>
<evidence type="ECO:0000259" key="2">
    <source>
        <dbReference type="Pfam" id="PF06985"/>
    </source>
</evidence>
<evidence type="ECO:0000313" key="3">
    <source>
        <dbReference type="EMBL" id="KAF2964371.1"/>
    </source>
</evidence>
<dbReference type="InterPro" id="IPR036770">
    <property type="entry name" value="Ankyrin_rpt-contain_sf"/>
</dbReference>
<dbReference type="Gene3D" id="1.25.40.20">
    <property type="entry name" value="Ankyrin repeat-containing domain"/>
    <property type="match status" value="1"/>
</dbReference>
<feature type="repeat" description="ANK" evidence="1">
    <location>
        <begin position="599"/>
        <end position="631"/>
    </location>
</feature>
<reference evidence="3 4" key="1">
    <citation type="submission" date="2019-12" db="EMBL/GenBank/DDBJ databases">
        <title>Draft genome sequence of the ascomycete Xylaria multiplex DSM 110363.</title>
        <authorList>
            <person name="Buettner E."/>
            <person name="Kellner H."/>
        </authorList>
    </citation>
    <scope>NUCLEOTIDE SEQUENCE [LARGE SCALE GENOMIC DNA]</scope>
    <source>
        <strain evidence="3 4">DSM 110363</strain>
    </source>
</reference>
<dbReference type="PANTHER" id="PTHR24148:SF64">
    <property type="entry name" value="HETEROKARYON INCOMPATIBILITY DOMAIN-CONTAINING PROTEIN"/>
    <property type="match status" value="1"/>
</dbReference>
<name>A0A7C8MLQ9_9PEZI</name>
<dbReference type="Pfam" id="PF06985">
    <property type="entry name" value="HET"/>
    <property type="match status" value="1"/>
</dbReference>